<reference evidence="2 3" key="1">
    <citation type="submission" date="2020-02" db="EMBL/GenBank/DDBJ databases">
        <title>Acidophilic actinobacteria isolated from forest soil.</title>
        <authorList>
            <person name="Golinska P."/>
        </authorList>
    </citation>
    <scope>NUCLEOTIDE SEQUENCE [LARGE SCALE GENOMIC DNA]</scope>
    <source>
        <strain evidence="2 3">NL8</strain>
    </source>
</reference>
<sequence length="53" mass="5321">MNGPDGNEDIIFRVSAALFIAAGLASLAYLLSGHGLVPPAPPTSQATTDSPTP</sequence>
<evidence type="ECO:0000313" key="2">
    <source>
        <dbReference type="EMBL" id="MBS2550499.1"/>
    </source>
</evidence>
<dbReference type="RefSeq" id="WP_212013403.1">
    <property type="nucleotide sequence ID" value="NZ_JAAFYZ010000104.1"/>
</dbReference>
<organism evidence="2 3">
    <name type="scientific">Catenulispora pinistramenti</name>
    <dbReference type="NCBI Taxonomy" id="2705254"/>
    <lineage>
        <taxon>Bacteria</taxon>
        <taxon>Bacillati</taxon>
        <taxon>Actinomycetota</taxon>
        <taxon>Actinomycetes</taxon>
        <taxon>Catenulisporales</taxon>
        <taxon>Catenulisporaceae</taxon>
        <taxon>Catenulispora</taxon>
    </lineage>
</organism>
<evidence type="ECO:0000256" key="1">
    <source>
        <dbReference type="SAM" id="Phobius"/>
    </source>
</evidence>
<dbReference type="EMBL" id="JAAFYZ010000104">
    <property type="protein sequence ID" value="MBS2550499.1"/>
    <property type="molecule type" value="Genomic_DNA"/>
</dbReference>
<evidence type="ECO:0000313" key="3">
    <source>
        <dbReference type="Proteomes" id="UP000730482"/>
    </source>
</evidence>
<keyword evidence="1" id="KW-0812">Transmembrane</keyword>
<keyword evidence="1" id="KW-0472">Membrane</keyword>
<keyword evidence="1" id="KW-1133">Transmembrane helix</keyword>
<gene>
    <name evidence="2" type="ORF">KGQ19_26870</name>
</gene>
<comment type="caution">
    <text evidence="2">The sequence shown here is derived from an EMBL/GenBank/DDBJ whole genome shotgun (WGS) entry which is preliminary data.</text>
</comment>
<protein>
    <submittedName>
        <fullName evidence="2">Uncharacterized protein</fullName>
    </submittedName>
</protein>
<proteinExistence type="predicted"/>
<accession>A0ABS5KWY8</accession>
<name>A0ABS5KWY8_9ACTN</name>
<feature type="transmembrane region" description="Helical" evidence="1">
    <location>
        <begin position="12"/>
        <end position="31"/>
    </location>
</feature>
<keyword evidence="3" id="KW-1185">Reference proteome</keyword>
<dbReference type="Proteomes" id="UP000730482">
    <property type="component" value="Unassembled WGS sequence"/>
</dbReference>